<dbReference type="InterPro" id="IPR031325">
    <property type="entry name" value="RHS_repeat"/>
</dbReference>
<dbReference type="PANTHER" id="PTHR32305:SF15">
    <property type="entry name" value="PROTEIN RHSA-RELATED"/>
    <property type="match status" value="1"/>
</dbReference>
<organism evidence="6 7">
    <name type="scientific">Chryseobacterium camelliae</name>
    <dbReference type="NCBI Taxonomy" id="1265445"/>
    <lineage>
        <taxon>Bacteria</taxon>
        <taxon>Pseudomonadati</taxon>
        <taxon>Bacteroidota</taxon>
        <taxon>Flavobacteriia</taxon>
        <taxon>Flavobacteriales</taxon>
        <taxon>Weeksellaceae</taxon>
        <taxon>Chryseobacterium group</taxon>
        <taxon>Chryseobacterium</taxon>
    </lineage>
</organism>
<reference evidence="6 7" key="1">
    <citation type="submission" date="2023-07" db="EMBL/GenBank/DDBJ databases">
        <title>Functional and genomic diversity of the sorghum phyllosphere microbiome.</title>
        <authorList>
            <person name="Shade A."/>
        </authorList>
    </citation>
    <scope>NUCLEOTIDE SEQUENCE [LARGE SCALE GENOMIC DNA]</scope>
    <source>
        <strain evidence="6 7">SORGH_AS_1064</strain>
    </source>
</reference>
<dbReference type="Gene3D" id="2.180.10.10">
    <property type="entry name" value="RHS repeat-associated core"/>
    <property type="match status" value="1"/>
</dbReference>
<dbReference type="InterPro" id="IPR022045">
    <property type="entry name" value="TcdB_toxin_mid/N"/>
</dbReference>
<proteinExistence type="predicted"/>
<evidence type="ECO:0000313" key="6">
    <source>
        <dbReference type="EMBL" id="MDQ1097534.1"/>
    </source>
</evidence>
<feature type="signal peptide" evidence="4">
    <location>
        <begin position="1"/>
        <end position="28"/>
    </location>
</feature>
<dbReference type="InterPro" id="IPR050708">
    <property type="entry name" value="T6SS_VgrG/RHS"/>
</dbReference>
<evidence type="ECO:0000256" key="4">
    <source>
        <dbReference type="SAM" id="SignalP"/>
    </source>
</evidence>
<dbReference type="PANTHER" id="PTHR32305">
    <property type="match status" value="1"/>
</dbReference>
<accession>A0ABU0TKG6</accession>
<name>A0ABU0TKG6_9FLAO</name>
<dbReference type="Proteomes" id="UP001225072">
    <property type="component" value="Unassembled WGS sequence"/>
</dbReference>
<keyword evidence="2" id="KW-0964">Secreted</keyword>
<dbReference type="SUPFAM" id="SSF69318">
    <property type="entry name" value="Integrin alpha N-terminal domain"/>
    <property type="match status" value="2"/>
</dbReference>
<evidence type="ECO:0000256" key="1">
    <source>
        <dbReference type="ARBA" id="ARBA00004613"/>
    </source>
</evidence>
<evidence type="ECO:0000256" key="2">
    <source>
        <dbReference type="ARBA" id="ARBA00022525"/>
    </source>
</evidence>
<dbReference type="NCBIfam" id="TIGR03696">
    <property type="entry name" value="Rhs_assc_core"/>
    <property type="match status" value="1"/>
</dbReference>
<dbReference type="InterPro" id="IPR022385">
    <property type="entry name" value="Rhs_assc_core"/>
</dbReference>
<comment type="caution">
    <text evidence="6">The sequence shown here is derived from an EMBL/GenBank/DDBJ whole genome shotgun (WGS) entry which is preliminary data.</text>
</comment>
<dbReference type="Pfam" id="PF03534">
    <property type="entry name" value="SpvB"/>
    <property type="match status" value="1"/>
</dbReference>
<dbReference type="Pfam" id="PF05593">
    <property type="entry name" value="RHS_repeat"/>
    <property type="match status" value="1"/>
</dbReference>
<dbReference type="InterPro" id="IPR003284">
    <property type="entry name" value="Sal_SpvB"/>
</dbReference>
<feature type="chain" id="PRO_5045291134" evidence="4">
    <location>
        <begin position="29"/>
        <end position="3482"/>
    </location>
</feature>
<protein>
    <submittedName>
        <fullName evidence="6">RHS repeat-associated protein</fullName>
    </submittedName>
</protein>
<dbReference type="Pfam" id="PF12256">
    <property type="entry name" value="TcdB_toxin_midN"/>
    <property type="match status" value="1"/>
</dbReference>
<comment type="subcellular location">
    <subcellularLocation>
        <location evidence="1">Secreted</location>
    </subcellularLocation>
</comment>
<dbReference type="InterPro" id="IPR006530">
    <property type="entry name" value="YD"/>
</dbReference>
<keyword evidence="4" id="KW-0732">Signal</keyword>
<evidence type="ECO:0000256" key="3">
    <source>
        <dbReference type="ARBA" id="ARBA00023026"/>
    </source>
</evidence>
<dbReference type="InterPro" id="IPR028994">
    <property type="entry name" value="Integrin_alpha_N"/>
</dbReference>
<feature type="domain" description="Insecticide toxin TcdB middle/N-terminal" evidence="5">
    <location>
        <begin position="1987"/>
        <end position="2125"/>
    </location>
</feature>
<evidence type="ECO:0000313" key="7">
    <source>
        <dbReference type="Proteomes" id="UP001225072"/>
    </source>
</evidence>
<evidence type="ECO:0000259" key="5">
    <source>
        <dbReference type="Pfam" id="PF12256"/>
    </source>
</evidence>
<keyword evidence="3" id="KW-0843">Virulence</keyword>
<dbReference type="EMBL" id="JAUTAL010000001">
    <property type="protein sequence ID" value="MDQ1097534.1"/>
    <property type="molecule type" value="Genomic_DNA"/>
</dbReference>
<sequence length="3482" mass="386899">MKIHINRFPFTRKSCLLLCFFACMFVFASFTKKDRQRVREFKKDWMSKLTDKKEVDALKKDQKEKSSDKSFANNTIKKTNRDILSENNPFQAVSSDPELPEVNDAVSANIASYPSREKEGTIGTFSDQEEDRISDNFFTIDVPNVNKENTVAYLEYDLFGLASHQSVPRSINNNLAIGGDVVVPNAQWSHQREALNSNIIKNGLNTVLFTSPSDGVKYKVKNLKIVFGKDKKSYENILVSSILSGDKLYVKGNNVSGAGATINNEYVSAKNGEFEKLIQLSESDKAKGSFSVTANGITTHHKIPASTNSFKAVNNAYFNAKGIFVSKDQELSVDYEGLNIKVQKETSESAYIEVLKLRSKDFPATSQGIKNVTPNNEAFRFSVVSGTLKKGVKITIPYDEKRLGTISPQNIKVFYFDYKNKQWKVDNSAVLDEKSRTTTIESDGSHDYINGVISIPESPQVSALSATSMNGLKAGSPTAGVQFITPPIASQTGDANTSYPIVVPAGRNNMQPDLSISYSSGSSNGWMGEGWDISGLSSINVDARWGSPLFDPSTETELYSLDGEMLVYDGNYLPHRHNNINENSSVFDTNKQLRTANFTNNKKVFYLRKNHDFTKIERYGATPSAYTWVVTGSNGIKNYYGGLNTVVNSTAVLKNSAGNIVKWGLVKTEDTYGNYVEYIYDNTVISGLSGDNANLNGGQIFHISKIIYTKKNGRRINPLQKFYSVEFEREQTITRPDISMNAKLGVNIVEPYKLKNIYVRYNGELIRAYSLTYGQGEFYKTLLTKIQEFDKNYQPGDTSALINEYSLEYYNDIQDDKDRSKTLFDKDIDVSGTGSSNGAFPLLPSSLMPSKIGATNTFEWGINGRLPGVGLNFLFPTMNAFGHIMAAFSLGLSRAEAKKAQELIDFNGDGISDIIYRKPNGGLFFRPGVLSSNGSITWGAEKSVKYLNSNFSFTKTKTDHLGYDVGINVFGFGFNFSQMWSTSKSETSSFIVDANNDGIMDVVKDGEVLFNKIDSNGDAEMSRYSDNTENMVIVADTTTPHEPPLDGWSTISRNDIVKVWVAPKSGTIKFTDRIRVESLPNAKAVYSVEIKNPLNPTKNGRIYLKEISGTLSQTISITNYNTYYSQIQSLTPANQDHLGIDSSNILSVEEGDKVYVRLHKDDNYSYQVLSNPQITYVGGRYLQNPDLYEQDGFYLNNGSYSQNFFLNNHTKPIQIDHPGTINISVPQVVFPKTTDDITFKIVKVNLSNNVETVIHATPTYAQNDNGITVPAIQLNNISISQNEVPSIIKFVVETDSHTNFKDYNWNKIDVDFMPSAGGASVHYNGVADYPSSYIIDLKPKFSITDLAFTTTYPSGVQTYKIELNKNLPSTNALTNGTFYYIIKKAGHVLGKRRIIITGNGTNITEIDMINNQAISGNSPMAFYTGDMSNASGTVLPNSEMINIQVYCNTEADYQLYKKYQNILQGGTFNIYYDQGNTFLATTGHTSINTSNLEHIGQFYKNWSQFLYNQYADVVPVSTPDGFALNQNTPSDNYGMLINPDKLTPLTIPVSLSYPTCDNLPTAQETAECIAQQINNSGYYQNPANFSPTAVRPLEVYVTKSGRNDQQVITEKWIGVGPEQYAMASSFKDDETVSGFFDPFVANPDLPDNLILQGNVDTKMYGINKKYYSKSRTNTLSGSLFGAGLQNANSNLVGKGSICLQDYMDMNGDGYPDIVYSDAVQVTNSTGGLKSLQLAPNVYANAYLTNSNSDVNTGSLQFSPNTFTSAGVNQRHGEVLSMGNNPAVRIIAEADNSSPWSASVSANYNSKDSGESYWVDINGDGLLDRVVGGGTSSIRYNLNLGYQLNSNTQYFKNFETYASHPVGGAGLSYGFDLGSIANVGFVGSVGATFSLGTSDATFEDINGDGLVDILNVGSDATYVKYNLGNKFSDAVEIFKKQGEIQNKIDYNNESKTYNGSISVGASYFYCWPIVWWPFPPFPLIYMKIGGGATANVGISIAEVDKTFKDMNGDGLPDLVISKNDGFVVNHSRIGRTNKLSVVTNTSTRGRFTIDYAYSKANYDNPYAKLVMTEVSTNNPDVNAPDYSYWGSDPNKNYTTKFEYEDGKYDRREREFFGFSVVYTKDMEGQNIYRTVKDTYFNRSYFLKGLLVKSEFFAGSSVGGNLMYKTENDYKLYKLINNNTQLDLTNLLPLDFDTGGKEGRKMAVALLAESRKINYAGNQNIETKSRYTYNDRQQLIQSDYISNNSNNNSTSLISYNTDPALISLNILNIPNNVKLIDGSGNVLRERSSSTNAYGDIAQVSIRLNSSETADTDFNYDAYGNMVSVQYPPNEAGQRYSLTYSYDVDLNKYVTTVRDDSFGLESYKIYDPLFDVVTQTTDVAGNSIKYEYDSKGRLVSVLSPKEAAQGLPYTTKYDYFMSPYTVQNGGGYVVNLYGVNAQNYDQFNQGNDIETISFADFLGRTVQVKKDIDIDGVEKMSVSGMVIYDVHGRPIKNYHPTVEPKNTAVNKVLKLSLSNYFNTNEYDTLDRIIKATNEDGNIAQSSYSISGGLYKVTLWQMQNSSSQLKSEILNDAEGRTLNSKQYLAASGQVLSSSFNYDVAGNVIDVTDAEGIVTSYRYDMAGRKIMEQHPDKGVSKYRYDFAGQLIDYRSANIINDPNGSSGIRYLYDYNRLINIILPKLPDGSDNPNNVTYKYGDQGSGNTTGRLIFKEDGTGVTEYDYGNMGEITFENRKVIGYNIPSLGFATKYEYDSWNRPVTLTYPDGETLKYSYNLGGNLKQIWNNDNYYYADVLYDEYSQKKLIKYGNGAIESFSYLPTNRKLSNHLLNDASSNTLLNNNYVYDFVGNITSMNNTAGVSPNGMGNTYNYTYHYDQLNRLVNSAGIFGQPGSGSSSPYAVSNSSYNVDLKYNGSGGIVQKVQAHDQNSNIINANTYENNYEYQSGTHKIKDIFDSNTGNYETFTYDNNGNISEHTDSNGTKRILWDELDRMKAISDPNYGVFQYYMYDNKGERTIKYMLSQQTQLYQNGAVVDTGNLVLEGYKIYPNPYVVVSSDDTYTKHYYFGGQRIASRLLNGQASFSKNSSSFNKAKDEPGTNPQIDFNNYLKKADIDIENIQNEFNVNNAQSGLYYLHSDHLSNAAYVTDENSVTTQFFISLPYGETMAEQQWMSAYENPYKFNAKELDAETGLYYYGARYYNPKLSIWYSVDPMTGATPIKSPYEYAFSNPVRYTDPTGMYPDGGPGDREERIRERKIEEIILRKKAKMGWLQRLIYSFTSIFDKAPDLSTKDGAYGANGLYKNDKKYGAAGLILGYNKEGKGFSTKSNLKIFNIEGENKSTIGVKGAIIDANIKAAVASAQSENYLGNSDHNMYVSGEGQYIYANAEANNGFYLGEDDKIGFIAGGAAEAGGAKGEVSYGITTFGYKLGFTEGACFQCGGVSYRLGAIYDMKKGEVTVQGFGSVGLDVGAKLGGNVTVPLKWLKIIDKIKHKE</sequence>
<keyword evidence="7" id="KW-1185">Reference proteome</keyword>
<gene>
    <name evidence="6" type="ORF">QE404_002681</name>
</gene>
<dbReference type="NCBIfam" id="TIGR01643">
    <property type="entry name" value="YD_repeat_2x"/>
    <property type="match status" value="1"/>
</dbReference>